<dbReference type="PANTHER" id="PTHR11560">
    <property type="entry name" value="39S RIBOSOMAL PROTEIN L10, MITOCHONDRIAL"/>
    <property type="match status" value="1"/>
</dbReference>
<dbReference type="InterPro" id="IPR047865">
    <property type="entry name" value="Ribosomal_uL10_bac_type"/>
</dbReference>
<evidence type="ECO:0000256" key="5">
    <source>
        <dbReference type="ARBA" id="ARBA00035502"/>
    </source>
</evidence>
<dbReference type="SUPFAM" id="SSF160369">
    <property type="entry name" value="Ribosomal protein L10-like"/>
    <property type="match status" value="1"/>
</dbReference>
<keyword evidence="3" id="KW-0687">Ribonucleoprotein</keyword>
<gene>
    <name evidence="6" type="ORF">A2570_00280</name>
</gene>
<dbReference type="InterPro" id="IPR001790">
    <property type="entry name" value="Ribosomal_uL10"/>
</dbReference>
<proteinExistence type="inferred from homology"/>
<accession>A0A1G1XLE9</accession>
<dbReference type="STRING" id="1797529.A2570_00280"/>
<evidence type="ECO:0000256" key="4">
    <source>
        <dbReference type="ARBA" id="ARBA00035202"/>
    </source>
</evidence>
<dbReference type="AlphaFoldDB" id="A0A1G1XLE9"/>
<name>A0A1G1XLE9_9BACT</name>
<dbReference type="GO" id="GO:0005840">
    <property type="term" value="C:ribosome"/>
    <property type="evidence" value="ECO:0007669"/>
    <property type="project" value="UniProtKB-KW"/>
</dbReference>
<organism evidence="6 7">
    <name type="scientific">Candidatus Brennerbacteria bacterium RIFOXYD1_FULL_41_16</name>
    <dbReference type="NCBI Taxonomy" id="1797529"/>
    <lineage>
        <taxon>Bacteria</taxon>
        <taxon>Candidatus Brenneribacteriota</taxon>
    </lineage>
</organism>
<protein>
    <recommendedName>
        <fullName evidence="4">Large ribosomal subunit protein uL10</fullName>
    </recommendedName>
    <alternativeName>
        <fullName evidence="5">50S ribosomal protein L10</fullName>
    </alternativeName>
</protein>
<comment type="caution">
    <text evidence="6">The sequence shown here is derived from an EMBL/GenBank/DDBJ whole genome shotgun (WGS) entry which is preliminary data.</text>
</comment>
<evidence type="ECO:0000256" key="1">
    <source>
        <dbReference type="ARBA" id="ARBA00008889"/>
    </source>
</evidence>
<dbReference type="CDD" id="cd05797">
    <property type="entry name" value="Ribosomal_L10"/>
    <property type="match status" value="1"/>
</dbReference>
<comment type="similarity">
    <text evidence="1">Belongs to the universal ribosomal protein uL10 family.</text>
</comment>
<dbReference type="EMBL" id="MHHY01000004">
    <property type="protein sequence ID" value="OGY40838.1"/>
    <property type="molecule type" value="Genomic_DNA"/>
</dbReference>
<evidence type="ECO:0000256" key="2">
    <source>
        <dbReference type="ARBA" id="ARBA00022980"/>
    </source>
</evidence>
<dbReference type="Pfam" id="PF00466">
    <property type="entry name" value="Ribosomal_L10"/>
    <property type="match status" value="1"/>
</dbReference>
<reference evidence="6 7" key="1">
    <citation type="journal article" date="2016" name="Nat. Commun.">
        <title>Thousands of microbial genomes shed light on interconnected biogeochemical processes in an aquifer system.</title>
        <authorList>
            <person name="Anantharaman K."/>
            <person name="Brown C.T."/>
            <person name="Hug L.A."/>
            <person name="Sharon I."/>
            <person name="Castelle C.J."/>
            <person name="Probst A.J."/>
            <person name="Thomas B.C."/>
            <person name="Singh A."/>
            <person name="Wilkins M.J."/>
            <person name="Karaoz U."/>
            <person name="Brodie E.L."/>
            <person name="Williams K.H."/>
            <person name="Hubbard S.S."/>
            <person name="Banfield J.F."/>
        </authorList>
    </citation>
    <scope>NUCLEOTIDE SEQUENCE [LARGE SCALE GENOMIC DNA]</scope>
</reference>
<evidence type="ECO:0000256" key="3">
    <source>
        <dbReference type="ARBA" id="ARBA00023274"/>
    </source>
</evidence>
<dbReference type="Gene3D" id="6.10.250.290">
    <property type="match status" value="1"/>
</dbReference>
<evidence type="ECO:0000313" key="6">
    <source>
        <dbReference type="EMBL" id="OGY40838.1"/>
    </source>
</evidence>
<dbReference type="Proteomes" id="UP000178570">
    <property type="component" value="Unassembled WGS sequence"/>
</dbReference>
<dbReference type="GO" id="GO:1990904">
    <property type="term" value="C:ribonucleoprotein complex"/>
    <property type="evidence" value="ECO:0007669"/>
    <property type="project" value="UniProtKB-KW"/>
</dbReference>
<sequence>MSITWQKKEKIVSELNQILKDHQYLYFVDLANAKTLALTAFKRMILDLGAKYKVVKKNLLKIGLKENKIEFPGIDDYSGSFGVVYANGNEIDIAKVIDKFIKENSPKTKIKDSLSILAAIFEKAFIKQDDAKKLSKIPSKEILHGQLVNVLVSPIAGLAYVCSGTIQKFLLTLKEIEKTKASN</sequence>
<keyword evidence="2 6" id="KW-0689">Ribosomal protein</keyword>
<dbReference type="NCBIfam" id="NF000955">
    <property type="entry name" value="PRK00099.1-1"/>
    <property type="match status" value="1"/>
</dbReference>
<evidence type="ECO:0000313" key="7">
    <source>
        <dbReference type="Proteomes" id="UP000178570"/>
    </source>
</evidence>
<dbReference type="InterPro" id="IPR043141">
    <property type="entry name" value="Ribosomal_uL10-like_sf"/>
</dbReference>
<dbReference type="Gene3D" id="3.30.70.1730">
    <property type="match status" value="1"/>
</dbReference>